<dbReference type="PROSITE" id="PS50111">
    <property type="entry name" value="CHEMOTAXIS_TRANSDUC_2"/>
    <property type="match status" value="1"/>
</dbReference>
<dbReference type="CDD" id="cd06225">
    <property type="entry name" value="HAMP"/>
    <property type="match status" value="1"/>
</dbReference>
<protein>
    <recommendedName>
        <fullName evidence="9">Methyl-accepting chemotaxis sensory transducer</fullName>
    </recommendedName>
</protein>
<evidence type="ECO:0000259" key="5">
    <source>
        <dbReference type="PROSITE" id="PS50111"/>
    </source>
</evidence>
<dbReference type="InterPro" id="IPR003660">
    <property type="entry name" value="HAMP_dom"/>
</dbReference>
<dbReference type="SMART" id="SM00283">
    <property type="entry name" value="MA"/>
    <property type="match status" value="1"/>
</dbReference>
<feature type="domain" description="Methyl-accepting transducer" evidence="5">
    <location>
        <begin position="340"/>
        <end position="576"/>
    </location>
</feature>
<evidence type="ECO:0000256" key="2">
    <source>
        <dbReference type="ARBA" id="ARBA00029447"/>
    </source>
</evidence>
<dbReference type="SUPFAM" id="SSF58104">
    <property type="entry name" value="Methyl-accepting chemotaxis protein (MCP) signaling domain"/>
    <property type="match status" value="3"/>
</dbReference>
<evidence type="ECO:0000256" key="1">
    <source>
        <dbReference type="ARBA" id="ARBA00023224"/>
    </source>
</evidence>
<dbReference type="InterPro" id="IPR004089">
    <property type="entry name" value="MCPsignal_dom"/>
</dbReference>
<evidence type="ECO:0000259" key="6">
    <source>
        <dbReference type="PROSITE" id="PS50885"/>
    </source>
</evidence>
<dbReference type="Pfam" id="PF00015">
    <property type="entry name" value="MCPsignal"/>
    <property type="match status" value="1"/>
</dbReference>
<dbReference type="Proteomes" id="UP001162891">
    <property type="component" value="Chromosome"/>
</dbReference>
<dbReference type="EMBL" id="AP025591">
    <property type="protein sequence ID" value="BDG03580.1"/>
    <property type="molecule type" value="Genomic_DNA"/>
</dbReference>
<gene>
    <name evidence="7" type="ORF">AMOR_25760</name>
</gene>
<dbReference type="SMART" id="SM00304">
    <property type="entry name" value="HAMP"/>
    <property type="match status" value="2"/>
</dbReference>
<feature type="transmembrane region" description="Helical" evidence="4">
    <location>
        <begin position="174"/>
        <end position="197"/>
    </location>
</feature>
<feature type="domain" description="HAMP" evidence="6">
    <location>
        <begin position="199"/>
        <end position="251"/>
    </location>
</feature>
<dbReference type="PANTHER" id="PTHR32089:SF112">
    <property type="entry name" value="LYSOZYME-LIKE PROTEIN-RELATED"/>
    <property type="match status" value="1"/>
</dbReference>
<organism evidence="7 8">
    <name type="scientific">Anaeromyxobacter oryzae</name>
    <dbReference type="NCBI Taxonomy" id="2918170"/>
    <lineage>
        <taxon>Bacteria</taxon>
        <taxon>Pseudomonadati</taxon>
        <taxon>Myxococcota</taxon>
        <taxon>Myxococcia</taxon>
        <taxon>Myxococcales</taxon>
        <taxon>Cystobacterineae</taxon>
        <taxon>Anaeromyxobacteraceae</taxon>
        <taxon>Anaeromyxobacter</taxon>
    </lineage>
</organism>
<dbReference type="Gene3D" id="1.10.287.950">
    <property type="entry name" value="Methyl-accepting chemotaxis protein"/>
    <property type="match status" value="1"/>
</dbReference>
<keyword evidence="8" id="KW-1185">Reference proteome</keyword>
<keyword evidence="1 3" id="KW-0807">Transducer</keyword>
<dbReference type="Pfam" id="PF00672">
    <property type="entry name" value="HAMP"/>
    <property type="match status" value="1"/>
</dbReference>
<comment type="similarity">
    <text evidence="2">Belongs to the methyl-accepting chemotaxis (MCP) protein family.</text>
</comment>
<dbReference type="RefSeq" id="WP_248362513.1">
    <property type="nucleotide sequence ID" value="NZ_AP025591.1"/>
</dbReference>
<accession>A0ABM7WVP5</accession>
<reference evidence="8" key="1">
    <citation type="journal article" date="2022" name="Int. J. Syst. Evol. Microbiol.">
        <title>Anaeromyxobacter oryzae sp. nov., Anaeromyxobacter diazotrophicus sp. nov. and Anaeromyxobacter paludicola sp. nov., isolated from paddy soils.</title>
        <authorList>
            <person name="Itoh H."/>
            <person name="Xu Z."/>
            <person name="Mise K."/>
            <person name="Masuda Y."/>
            <person name="Ushijima N."/>
            <person name="Hayakawa C."/>
            <person name="Shiratori Y."/>
            <person name="Senoo K."/>
        </authorList>
    </citation>
    <scope>NUCLEOTIDE SEQUENCE [LARGE SCALE GENOMIC DNA]</scope>
    <source>
        <strain evidence="8">Red232</strain>
    </source>
</reference>
<evidence type="ECO:0000256" key="4">
    <source>
        <dbReference type="SAM" id="Phobius"/>
    </source>
</evidence>
<keyword evidence="4" id="KW-0472">Membrane</keyword>
<dbReference type="PANTHER" id="PTHR32089">
    <property type="entry name" value="METHYL-ACCEPTING CHEMOTAXIS PROTEIN MCPB"/>
    <property type="match status" value="1"/>
</dbReference>
<sequence>MIQTVAKLGVKRALFLSIALALLVAGTVTAVLVNRTVRGALEHAMVHRGESAARVYAAEIAPALAAKQDDSVAAEVSESWDEVSFSYAVVLRDNLTIAGARMAPTFHASAEKVVSEHVARGLVSTSFTYGDEVAFTRPVTLRVPAPNGGEEERRVGFVLLALRSDDLEMQVRDVAWRILALLFSGGVALSALVYVLVARTVLRPLDEMSAVARRVSDCDLTARAEPLGEDELGTLAESLNRIGENLAVTLSRVQTVTGGVATVIERISKTGAAVTSGAGTVSARVVDTSSSMGEMIASLKGIADNVEVLAQSAEESSSSILEMAATNDEVAENIQALAASVEETTAAIEQMTYSIKEVAKNIEDLSATTEETSSSMNEMDVSISQVETNANETAKLSEQAQRDAESGAEALSRTLAGIDKIKESSKEAAQVIEALGKKTQAIGNILNVIDDVAEQTNLLALNAAILAAQSGEHGKGFAVVADEIKDLAERTGASTKEISELIRAVQESSRLAVTAMDRGVRNVEEGVRLGQETETALKKIQDSSHKSTQMVKAIARATIEQARGSKQVTMAIHRIAQTVQQIASATAEQARGSEQIMKSAEKMKAITKHVERSSQEQARGSKQITRAIESISEMVHHLNRAQKEQTKGSEQVMSAVVQIKQVAEAQTHSVRDLETAIVDLASQADVLRGEVRRFKI</sequence>
<proteinExistence type="inferred from homology"/>
<dbReference type="PROSITE" id="PS50885">
    <property type="entry name" value="HAMP"/>
    <property type="match status" value="1"/>
</dbReference>
<evidence type="ECO:0000313" key="8">
    <source>
        <dbReference type="Proteomes" id="UP001162891"/>
    </source>
</evidence>
<keyword evidence="4" id="KW-0812">Transmembrane</keyword>
<name>A0ABM7WVP5_9BACT</name>
<evidence type="ECO:0008006" key="9">
    <source>
        <dbReference type="Google" id="ProtNLM"/>
    </source>
</evidence>
<keyword evidence="4" id="KW-1133">Transmembrane helix</keyword>
<evidence type="ECO:0000256" key="3">
    <source>
        <dbReference type="PROSITE-ProRule" id="PRU00284"/>
    </source>
</evidence>
<dbReference type="Gene3D" id="6.10.340.10">
    <property type="match status" value="1"/>
</dbReference>
<evidence type="ECO:0000313" key="7">
    <source>
        <dbReference type="EMBL" id="BDG03580.1"/>
    </source>
</evidence>